<reference evidence="2" key="1">
    <citation type="journal article" date="2020" name="New Phytol.">
        <title>Comparative genomics reveals dynamic genome evolution in host specialist ectomycorrhizal fungi.</title>
        <authorList>
            <person name="Lofgren L.A."/>
            <person name="Nguyen N.H."/>
            <person name="Vilgalys R."/>
            <person name="Ruytinx J."/>
            <person name="Liao H.L."/>
            <person name="Branco S."/>
            <person name="Kuo A."/>
            <person name="LaButti K."/>
            <person name="Lipzen A."/>
            <person name="Andreopoulos W."/>
            <person name="Pangilinan J."/>
            <person name="Riley R."/>
            <person name="Hundley H."/>
            <person name="Na H."/>
            <person name="Barry K."/>
            <person name="Grigoriev I.V."/>
            <person name="Stajich J.E."/>
            <person name="Kennedy P.G."/>
        </authorList>
    </citation>
    <scope>NUCLEOTIDE SEQUENCE</scope>
    <source>
        <strain evidence="2">MN1</strain>
    </source>
</reference>
<name>A0A9P7ELM4_9AGAM</name>
<evidence type="ECO:0000313" key="2">
    <source>
        <dbReference type="EMBL" id="KAG1824408.1"/>
    </source>
</evidence>
<sequence length="200" mass="21682">MSGRPTSSAGGSRPFTASAFRTSSARPPTSAGAFDRDHQYTYDNAYIEEEEEEESDTEDLFAFLPPSTADQQRDVEKQRAADLSRISPDYANVFANTVPSDAPPLVYPAPTFDPWSRFSSEAAGPSRLFPVPISQVPVESPPSTASNQGASDPYRMRRLSTALSGTTNTHPSRPSIPNSRQIRVSLTSSPPEKQCRGVPS</sequence>
<gene>
    <name evidence="2" type="ORF">BJ212DRAFT_523243</name>
</gene>
<dbReference type="GeneID" id="64637416"/>
<protein>
    <submittedName>
        <fullName evidence="2">Uncharacterized protein</fullName>
    </submittedName>
</protein>
<dbReference type="RefSeq" id="XP_041198125.1">
    <property type="nucleotide sequence ID" value="XM_041343400.1"/>
</dbReference>
<organism evidence="2 3">
    <name type="scientific">Suillus subaureus</name>
    <dbReference type="NCBI Taxonomy" id="48587"/>
    <lineage>
        <taxon>Eukaryota</taxon>
        <taxon>Fungi</taxon>
        <taxon>Dikarya</taxon>
        <taxon>Basidiomycota</taxon>
        <taxon>Agaricomycotina</taxon>
        <taxon>Agaricomycetes</taxon>
        <taxon>Agaricomycetidae</taxon>
        <taxon>Boletales</taxon>
        <taxon>Suillineae</taxon>
        <taxon>Suillaceae</taxon>
        <taxon>Suillus</taxon>
    </lineage>
</organism>
<accession>A0A9P7ELM4</accession>
<feature type="region of interest" description="Disordered" evidence="1">
    <location>
        <begin position="123"/>
        <end position="200"/>
    </location>
</feature>
<evidence type="ECO:0000256" key="1">
    <source>
        <dbReference type="SAM" id="MobiDB-lite"/>
    </source>
</evidence>
<comment type="caution">
    <text evidence="2">The sequence shown here is derived from an EMBL/GenBank/DDBJ whole genome shotgun (WGS) entry which is preliminary data.</text>
</comment>
<feature type="compositionally biased region" description="Acidic residues" evidence="1">
    <location>
        <begin position="46"/>
        <end position="59"/>
    </location>
</feature>
<keyword evidence="3" id="KW-1185">Reference proteome</keyword>
<dbReference type="Proteomes" id="UP000807769">
    <property type="component" value="Unassembled WGS sequence"/>
</dbReference>
<proteinExistence type="predicted"/>
<feature type="compositionally biased region" description="Polar residues" evidence="1">
    <location>
        <begin position="1"/>
        <end position="10"/>
    </location>
</feature>
<feature type="compositionally biased region" description="Basic and acidic residues" evidence="1">
    <location>
        <begin position="71"/>
        <end position="81"/>
    </location>
</feature>
<feature type="compositionally biased region" description="Polar residues" evidence="1">
    <location>
        <begin position="141"/>
        <end position="150"/>
    </location>
</feature>
<evidence type="ECO:0000313" key="3">
    <source>
        <dbReference type="Proteomes" id="UP000807769"/>
    </source>
</evidence>
<dbReference type="EMBL" id="JABBWG010000003">
    <property type="protein sequence ID" value="KAG1824408.1"/>
    <property type="molecule type" value="Genomic_DNA"/>
</dbReference>
<feature type="region of interest" description="Disordered" evidence="1">
    <location>
        <begin position="1"/>
        <end position="81"/>
    </location>
</feature>
<feature type="compositionally biased region" description="Polar residues" evidence="1">
    <location>
        <begin position="161"/>
        <end position="191"/>
    </location>
</feature>
<dbReference type="AlphaFoldDB" id="A0A9P7ELM4"/>
<dbReference type="OrthoDB" id="2677274at2759"/>